<protein>
    <recommendedName>
        <fullName evidence="1">Protein CR006 P-loop domain-containing protein</fullName>
    </recommendedName>
</protein>
<sequence length="768" mass="85580">MIEELKIAGCASYSAEGQNVTGLRKINFIYGANGSGKTSISRVIANPADHPACAIRWVNQRPLECLVYNADFVERNFRSSLPGIFTLGEHDAAVLDQIEQARKDVADIERDISARNLVLNGKDDAPGKLNERAALRENIENECWKLKNRHDADFQSAFAGVRSSKANFCDKILSEWASNQAAVHPLDDLKKRAAVIFEKGLARESVIQVPDSTELARLEALPIFAKKVVGRGDVDIGGLIDRLGNSDWVKQGIDYFAQSTPQCPFCQQDVEAELAKRIGDYFDEAYNRDIADIARLVAGYEAAGTAYLQALAGISQNGSRYIDVDQLTGLIERVTARLALNGQHIARKHKEPSAVVTLEDNTELFAEVRDFLIAANAAVVEHNGAVDDISNQRTNLTAEIWKCLVEEAKGILDAYHASKTAVDAAINGIEASLTTKRGNLTTAQQTLRDLEKGITSVQPTVTEINALLASFGFRGFKLATAGDQGNLYEIVRLDGSNAARTLSEGEKTFVTFLYFYHLIRGSVSESGMTSDRVIVFDDPISSLDSDILFIVSSLIKRVFELSHAPNGLIRQVFVLTHNIYFHKEVSFDPDRKRELRAHETFWIVKKIDDVSTLEAFDHNPIRTSYELLWSEVRNENRSNLTIQNTLRRILENYFKILGNMDKDKIIEKFEGREKVICASLFSWVNDGSHSTHDDLYISSDAATVDAYLEIFRRIFEETGHTQHYHMMMGTEAMPIANAAPIEITSPMPGYDQTAALTNSWFQRCVKPQ</sequence>
<organism evidence="2 3">
    <name type="scientific">Altericroceibacterium spongiae</name>
    <dbReference type="NCBI Taxonomy" id="2320269"/>
    <lineage>
        <taxon>Bacteria</taxon>
        <taxon>Pseudomonadati</taxon>
        <taxon>Pseudomonadota</taxon>
        <taxon>Alphaproteobacteria</taxon>
        <taxon>Sphingomonadales</taxon>
        <taxon>Erythrobacteraceae</taxon>
        <taxon>Altericroceibacterium</taxon>
    </lineage>
</organism>
<reference evidence="2 3" key="1">
    <citation type="submission" date="2018-09" db="EMBL/GenBank/DDBJ databases">
        <title>Altererythrobacter spongiae sp. nov., isolated from a marine sponge.</title>
        <authorList>
            <person name="Zhuang L."/>
            <person name="Luo L."/>
        </authorList>
    </citation>
    <scope>NUCLEOTIDE SEQUENCE [LARGE SCALE GENOMIC DNA]</scope>
    <source>
        <strain evidence="2 3">HN-Y73</strain>
    </source>
</reference>
<dbReference type="Proteomes" id="UP000284395">
    <property type="component" value="Unassembled WGS sequence"/>
</dbReference>
<dbReference type="PANTHER" id="PTHR32182:SF22">
    <property type="entry name" value="ATP-DEPENDENT ENDONUCLEASE, OLD FAMILY-RELATED"/>
    <property type="match status" value="1"/>
</dbReference>
<evidence type="ECO:0000313" key="3">
    <source>
        <dbReference type="Proteomes" id="UP000284395"/>
    </source>
</evidence>
<dbReference type="GO" id="GO:0000731">
    <property type="term" value="P:DNA synthesis involved in DNA repair"/>
    <property type="evidence" value="ECO:0007669"/>
    <property type="project" value="TreeGrafter"/>
</dbReference>
<dbReference type="OrthoDB" id="9789562at2"/>
<feature type="domain" description="Protein CR006 P-loop" evidence="1">
    <location>
        <begin position="10"/>
        <end position="716"/>
    </location>
</feature>
<comment type="caution">
    <text evidence="2">The sequence shown here is derived from an EMBL/GenBank/DDBJ whole genome shotgun (WGS) entry which is preliminary data.</text>
</comment>
<dbReference type="RefSeq" id="WP_120325908.1">
    <property type="nucleotide sequence ID" value="NZ_RAPF01000012.1"/>
</dbReference>
<dbReference type="Pfam" id="PF13166">
    <property type="entry name" value="AAA_13"/>
    <property type="match status" value="1"/>
</dbReference>
<dbReference type="AlphaFoldDB" id="A0A420EAP9"/>
<evidence type="ECO:0000313" key="2">
    <source>
        <dbReference type="EMBL" id="RKF17755.1"/>
    </source>
</evidence>
<name>A0A420EAP9_9SPHN</name>
<dbReference type="InterPro" id="IPR026866">
    <property type="entry name" value="CR006_AAA"/>
</dbReference>
<dbReference type="GO" id="GO:0006302">
    <property type="term" value="P:double-strand break repair"/>
    <property type="evidence" value="ECO:0007669"/>
    <property type="project" value="TreeGrafter"/>
</dbReference>
<evidence type="ECO:0000259" key="1">
    <source>
        <dbReference type="Pfam" id="PF13166"/>
    </source>
</evidence>
<gene>
    <name evidence="2" type="ORF">D6851_15960</name>
</gene>
<dbReference type="InterPro" id="IPR027417">
    <property type="entry name" value="P-loop_NTPase"/>
</dbReference>
<dbReference type="Gene3D" id="3.40.50.300">
    <property type="entry name" value="P-loop containing nucleotide triphosphate hydrolases"/>
    <property type="match status" value="1"/>
</dbReference>
<accession>A0A420EAP9</accession>
<dbReference type="PANTHER" id="PTHR32182">
    <property type="entry name" value="DNA REPLICATION AND REPAIR PROTEIN RECF"/>
    <property type="match status" value="1"/>
</dbReference>
<dbReference type="SUPFAM" id="SSF52540">
    <property type="entry name" value="P-loop containing nucleoside triphosphate hydrolases"/>
    <property type="match status" value="1"/>
</dbReference>
<proteinExistence type="predicted"/>
<dbReference type="EMBL" id="RAPF01000012">
    <property type="protein sequence ID" value="RKF17755.1"/>
    <property type="molecule type" value="Genomic_DNA"/>
</dbReference>
<keyword evidence="3" id="KW-1185">Reference proteome</keyword>